<dbReference type="NCBIfam" id="NF033831">
    <property type="entry name" value="sce7725_fam"/>
    <property type="match status" value="1"/>
</dbReference>
<proteinExistence type="predicted"/>
<keyword evidence="2" id="KW-1185">Reference proteome</keyword>
<evidence type="ECO:0000313" key="1">
    <source>
        <dbReference type="EMBL" id="QMV67109.1"/>
    </source>
</evidence>
<dbReference type="InterPro" id="IPR047727">
    <property type="entry name" value="Sce7725-like"/>
</dbReference>
<evidence type="ECO:0000313" key="2">
    <source>
        <dbReference type="Proteomes" id="UP000515450"/>
    </source>
</evidence>
<dbReference type="AlphaFoldDB" id="A0A7G5DZD4"/>
<gene>
    <name evidence="1" type="ORF">HS960_05305</name>
</gene>
<dbReference type="Proteomes" id="UP000515450">
    <property type="component" value="Chromosome"/>
</dbReference>
<protein>
    <submittedName>
        <fullName evidence="1">Sce7725 family protein</fullName>
    </submittedName>
</protein>
<reference evidence="1 2" key="1">
    <citation type="journal article" date="2020" name="G3 (Bethesda)">
        <title>CeMbio - The Caenorhabditis elegans Microbiome Resource.</title>
        <authorList>
            <person name="Dirksen P."/>
            <person name="Assie A."/>
            <person name="Zimmermann J."/>
            <person name="Zhang F."/>
            <person name="Tietje A.M."/>
            <person name="Marsh S.A."/>
            <person name="Felix M.A."/>
            <person name="Shapira M."/>
            <person name="Kaleta C."/>
            <person name="Schulenburg H."/>
            <person name="Samuel B."/>
        </authorList>
    </citation>
    <scope>NUCLEOTIDE SEQUENCE [LARGE SCALE GENOMIC DNA]</scope>
    <source>
        <strain evidence="1 2">BIGb0170</strain>
    </source>
</reference>
<sequence length="124" mass="13777">MYFPYLRGKQFELIALRELVGLPLNPERIIPIIEPVKKNVSSLKTALKALSGANIRVQLVVNNEHGELKGDSESIFTLIEELKDLGVTSVIPTYLIKTDRDSAFAQESIMQRGFSDSGYALVVV</sequence>
<dbReference type="EMBL" id="CP058555">
    <property type="protein sequence ID" value="QMV67109.1"/>
    <property type="molecule type" value="Genomic_DNA"/>
</dbReference>
<dbReference type="RefSeq" id="WP_182331596.1">
    <property type="nucleotide sequence ID" value="NZ_CP058555.1"/>
</dbReference>
<organism evidence="1 2">
    <name type="scientific">Sphingobacterium paramultivorum</name>
    <dbReference type="NCBI Taxonomy" id="2886510"/>
    <lineage>
        <taxon>Bacteria</taxon>
        <taxon>Pseudomonadati</taxon>
        <taxon>Bacteroidota</taxon>
        <taxon>Sphingobacteriia</taxon>
        <taxon>Sphingobacteriales</taxon>
        <taxon>Sphingobacteriaceae</taxon>
        <taxon>Sphingobacterium</taxon>
    </lineage>
</organism>
<accession>A0A7G5DZD4</accession>
<name>A0A7G5DZD4_9SPHI</name>